<organism evidence="3 4">
    <name type="scientific">Amphibalanus amphitrite</name>
    <name type="common">Striped barnacle</name>
    <name type="synonym">Balanus amphitrite</name>
    <dbReference type="NCBI Taxonomy" id="1232801"/>
    <lineage>
        <taxon>Eukaryota</taxon>
        <taxon>Metazoa</taxon>
        <taxon>Ecdysozoa</taxon>
        <taxon>Arthropoda</taxon>
        <taxon>Crustacea</taxon>
        <taxon>Multicrustacea</taxon>
        <taxon>Cirripedia</taxon>
        <taxon>Thoracica</taxon>
        <taxon>Thoracicalcarea</taxon>
        <taxon>Balanomorpha</taxon>
        <taxon>Balanoidea</taxon>
        <taxon>Balanidae</taxon>
        <taxon>Amphibalaninae</taxon>
        <taxon>Amphibalanus</taxon>
    </lineage>
</organism>
<evidence type="ECO:0000256" key="1">
    <source>
        <dbReference type="SAM" id="Phobius"/>
    </source>
</evidence>
<comment type="caution">
    <text evidence="3">The sequence shown here is derived from an EMBL/GenBank/DDBJ whole genome shotgun (WGS) entry which is preliminary data.</text>
</comment>
<keyword evidence="1" id="KW-0472">Membrane</keyword>
<accession>A0A6A4VAU9</accession>
<keyword evidence="1" id="KW-1133">Transmembrane helix</keyword>
<dbReference type="EMBL" id="VIIS01001930">
    <property type="protein sequence ID" value="KAF0290783.1"/>
    <property type="molecule type" value="Genomic_DNA"/>
</dbReference>
<dbReference type="OrthoDB" id="302705at2759"/>
<evidence type="ECO:0000313" key="3">
    <source>
        <dbReference type="EMBL" id="KAF0290783.1"/>
    </source>
</evidence>
<dbReference type="Pfam" id="PF01569">
    <property type="entry name" value="PAP2"/>
    <property type="match status" value="1"/>
</dbReference>
<dbReference type="Gene3D" id="1.20.144.10">
    <property type="entry name" value="Phosphatidic acid phosphatase type 2/haloperoxidase"/>
    <property type="match status" value="1"/>
</dbReference>
<reference evidence="3 4" key="1">
    <citation type="submission" date="2019-07" db="EMBL/GenBank/DDBJ databases">
        <title>Draft genome assembly of a fouling barnacle, Amphibalanus amphitrite (Darwin, 1854): The first reference genome for Thecostraca.</title>
        <authorList>
            <person name="Kim W."/>
        </authorList>
    </citation>
    <scope>NUCLEOTIDE SEQUENCE [LARGE SCALE GENOMIC DNA]</scope>
    <source>
        <strain evidence="3">SNU_AA5</strain>
        <tissue evidence="3">Soma without cirri and trophi</tissue>
    </source>
</reference>
<protein>
    <submittedName>
        <fullName evidence="3">Dolichyldiphosphatase 1</fullName>
    </submittedName>
</protein>
<keyword evidence="1" id="KW-0812">Transmembrane</keyword>
<dbReference type="SUPFAM" id="SSF48317">
    <property type="entry name" value="Acid phosphatase/Vanadium-dependent haloperoxidase"/>
    <property type="match status" value="1"/>
</dbReference>
<dbReference type="Proteomes" id="UP000440578">
    <property type="component" value="Unassembled WGS sequence"/>
</dbReference>
<gene>
    <name evidence="3" type="primary">DOLPP1</name>
    <name evidence="3" type="ORF">FJT64_011044</name>
</gene>
<keyword evidence="4" id="KW-1185">Reference proteome</keyword>
<name>A0A6A4VAU9_AMPAM</name>
<feature type="domain" description="Phosphatidic acid phosphatase type 2/haloperoxidase" evidence="2">
    <location>
        <begin position="22"/>
        <end position="72"/>
    </location>
</feature>
<proteinExistence type="predicted"/>
<sequence length="127" mass="14714">MRKVCPIRLHHVQTSSMILNFWKQLAAAVCCVCAALVSFSRVYLQYHTWWQVVCGGGVGLALAVVWFILVHYVFTPCFPQIVQWRVCELLLICDTTLIPCVMWFEYANIRQEARARQRKLHPSSKSQ</sequence>
<feature type="transmembrane region" description="Helical" evidence="1">
    <location>
        <begin position="21"/>
        <end position="43"/>
    </location>
</feature>
<dbReference type="AlphaFoldDB" id="A0A6A4VAU9"/>
<dbReference type="InterPro" id="IPR036938">
    <property type="entry name" value="PAP2/HPO_sf"/>
</dbReference>
<evidence type="ECO:0000259" key="2">
    <source>
        <dbReference type="Pfam" id="PF01569"/>
    </source>
</evidence>
<evidence type="ECO:0000313" key="4">
    <source>
        <dbReference type="Proteomes" id="UP000440578"/>
    </source>
</evidence>
<feature type="transmembrane region" description="Helical" evidence="1">
    <location>
        <begin position="49"/>
        <end position="74"/>
    </location>
</feature>
<dbReference type="InterPro" id="IPR000326">
    <property type="entry name" value="PAP2/HPO"/>
</dbReference>
<dbReference type="UniPathway" id="UPA00378"/>